<dbReference type="SUPFAM" id="SSF51735">
    <property type="entry name" value="NAD(P)-binding Rossmann-fold domains"/>
    <property type="match status" value="1"/>
</dbReference>
<keyword evidence="4" id="KW-0560">Oxidoreductase</keyword>
<dbReference type="SUPFAM" id="SSF50129">
    <property type="entry name" value="GroES-like"/>
    <property type="match status" value="1"/>
</dbReference>
<dbReference type="InterPro" id="IPR013149">
    <property type="entry name" value="ADH-like_C"/>
</dbReference>
<name>A0A8H7WBF3_9HELO</name>
<evidence type="ECO:0000256" key="3">
    <source>
        <dbReference type="ARBA" id="ARBA00022833"/>
    </source>
</evidence>
<reference evidence="6" key="1">
    <citation type="submission" date="2021-02" db="EMBL/GenBank/DDBJ databases">
        <title>Genome sequence Cadophora malorum strain M34.</title>
        <authorList>
            <person name="Stefanovic E."/>
            <person name="Vu D."/>
            <person name="Scully C."/>
            <person name="Dijksterhuis J."/>
            <person name="Roader J."/>
            <person name="Houbraken J."/>
        </authorList>
    </citation>
    <scope>NUCLEOTIDE SEQUENCE</scope>
    <source>
        <strain evidence="6">M34</strain>
    </source>
</reference>
<dbReference type="GO" id="GO:0046872">
    <property type="term" value="F:metal ion binding"/>
    <property type="evidence" value="ECO:0007669"/>
    <property type="project" value="UniProtKB-KW"/>
</dbReference>
<dbReference type="PANTHER" id="PTHR42940">
    <property type="entry name" value="ALCOHOL DEHYDROGENASE 1-RELATED"/>
    <property type="match status" value="1"/>
</dbReference>
<dbReference type="FunFam" id="3.40.50.720:FF:000022">
    <property type="entry name" value="Cinnamyl alcohol dehydrogenase"/>
    <property type="match status" value="1"/>
</dbReference>
<dbReference type="Gene3D" id="3.40.50.720">
    <property type="entry name" value="NAD(P)-binding Rossmann-like Domain"/>
    <property type="match status" value="1"/>
</dbReference>
<evidence type="ECO:0000313" key="6">
    <source>
        <dbReference type="EMBL" id="KAG4420794.1"/>
    </source>
</evidence>
<sequence length="297" mass="32007">MALETLTYLAGGPDGKIHVKKSQRAIGGVEVLVRVTHSGVCGTDVHDRDSGCGLGHEGVGISCGHCRDCVSGYRQYCPESRGQKYGELEQGAFGDFVIKHQDFVYPVPDQIESKHAGPLQCAGITVYEALDVAGAKASDRVGIVGMGGLGHLAVQYAKAWGCDPVVFSRDESKRDDAMKLGATDFHVIPSSDNGKLEVKDGVHVLLFCGGALPDFGRFIEVLARRATIVPLIIQGEPLVIPYMPFLLPGHRIIGSTEASRKNHLDALTFAARHNIRPWVQEFPSRGSVFKFRASAPT</sequence>
<gene>
    <name evidence="6" type="ORF">IFR04_006074</name>
</gene>
<dbReference type="EMBL" id="JAFJYH010000077">
    <property type="protein sequence ID" value="KAG4420794.1"/>
    <property type="molecule type" value="Genomic_DNA"/>
</dbReference>
<dbReference type="OrthoDB" id="1879366at2759"/>
<evidence type="ECO:0000313" key="7">
    <source>
        <dbReference type="Proteomes" id="UP000664132"/>
    </source>
</evidence>
<dbReference type="GO" id="GO:0005737">
    <property type="term" value="C:cytoplasm"/>
    <property type="evidence" value="ECO:0007669"/>
    <property type="project" value="TreeGrafter"/>
</dbReference>
<dbReference type="AlphaFoldDB" id="A0A8H7WBF3"/>
<keyword evidence="3" id="KW-0862">Zinc</keyword>
<dbReference type="InterPro" id="IPR011032">
    <property type="entry name" value="GroES-like_sf"/>
</dbReference>
<evidence type="ECO:0000256" key="1">
    <source>
        <dbReference type="ARBA" id="ARBA00001947"/>
    </source>
</evidence>
<evidence type="ECO:0000256" key="4">
    <source>
        <dbReference type="ARBA" id="ARBA00023002"/>
    </source>
</evidence>
<proteinExistence type="predicted"/>
<keyword evidence="7" id="KW-1185">Reference proteome</keyword>
<feature type="domain" description="Alcohol dehydrogenase-like C-terminal" evidence="5">
    <location>
        <begin position="148"/>
        <end position="263"/>
    </location>
</feature>
<evidence type="ECO:0000259" key="5">
    <source>
        <dbReference type="Pfam" id="PF00107"/>
    </source>
</evidence>
<comment type="cofactor">
    <cofactor evidence="1">
        <name>Zn(2+)</name>
        <dbReference type="ChEBI" id="CHEBI:29105"/>
    </cofactor>
</comment>
<dbReference type="PANTHER" id="PTHR42940:SF8">
    <property type="entry name" value="VACUOLAR PROTEIN SORTING-ASSOCIATED PROTEIN 11"/>
    <property type="match status" value="1"/>
</dbReference>
<dbReference type="InterPro" id="IPR036291">
    <property type="entry name" value="NAD(P)-bd_dom_sf"/>
</dbReference>
<organism evidence="6 7">
    <name type="scientific">Cadophora malorum</name>
    <dbReference type="NCBI Taxonomy" id="108018"/>
    <lineage>
        <taxon>Eukaryota</taxon>
        <taxon>Fungi</taxon>
        <taxon>Dikarya</taxon>
        <taxon>Ascomycota</taxon>
        <taxon>Pezizomycotina</taxon>
        <taxon>Leotiomycetes</taxon>
        <taxon>Helotiales</taxon>
        <taxon>Ploettnerulaceae</taxon>
        <taxon>Cadophora</taxon>
    </lineage>
</organism>
<dbReference type="Gene3D" id="3.90.180.10">
    <property type="entry name" value="Medium-chain alcohol dehydrogenases, catalytic domain"/>
    <property type="match status" value="2"/>
</dbReference>
<accession>A0A8H7WBF3</accession>
<comment type="caution">
    <text evidence="6">The sequence shown here is derived from an EMBL/GenBank/DDBJ whole genome shotgun (WGS) entry which is preliminary data.</text>
</comment>
<keyword evidence="2" id="KW-0479">Metal-binding</keyword>
<evidence type="ECO:0000256" key="2">
    <source>
        <dbReference type="ARBA" id="ARBA00022723"/>
    </source>
</evidence>
<dbReference type="Pfam" id="PF00107">
    <property type="entry name" value="ADH_zinc_N"/>
    <property type="match status" value="1"/>
</dbReference>
<protein>
    <recommendedName>
        <fullName evidence="5">Alcohol dehydrogenase-like C-terminal domain-containing protein</fullName>
    </recommendedName>
</protein>
<dbReference type="GO" id="GO:0004022">
    <property type="term" value="F:alcohol dehydrogenase (NAD+) activity"/>
    <property type="evidence" value="ECO:0007669"/>
    <property type="project" value="TreeGrafter"/>
</dbReference>
<dbReference type="Proteomes" id="UP000664132">
    <property type="component" value="Unassembled WGS sequence"/>
</dbReference>